<evidence type="ECO:0000256" key="2">
    <source>
        <dbReference type="ARBA" id="ARBA00023054"/>
    </source>
</evidence>
<dbReference type="OrthoDB" id="1816654at2"/>
<dbReference type="EMBL" id="FNWV01000003">
    <property type="protein sequence ID" value="SEH51082.1"/>
    <property type="molecule type" value="Genomic_DNA"/>
</dbReference>
<organism evidence="4 5">
    <name type="scientific">Ruminococcus flavefaciens</name>
    <dbReference type="NCBI Taxonomy" id="1265"/>
    <lineage>
        <taxon>Bacteria</taxon>
        <taxon>Bacillati</taxon>
        <taxon>Bacillota</taxon>
        <taxon>Clostridia</taxon>
        <taxon>Eubacteriales</taxon>
        <taxon>Oscillospiraceae</taxon>
        <taxon>Ruminococcus</taxon>
    </lineage>
</organism>
<evidence type="ECO:0000256" key="3">
    <source>
        <dbReference type="SAM" id="Phobius"/>
    </source>
</evidence>
<dbReference type="InterPro" id="IPR050465">
    <property type="entry name" value="UPF0194_transport"/>
</dbReference>
<proteinExistence type="predicted"/>
<dbReference type="Gene3D" id="2.40.50.100">
    <property type="match status" value="1"/>
</dbReference>
<evidence type="ECO:0000313" key="5">
    <source>
        <dbReference type="Proteomes" id="UP000183190"/>
    </source>
</evidence>
<dbReference type="GO" id="GO:0030313">
    <property type="term" value="C:cell envelope"/>
    <property type="evidence" value="ECO:0007669"/>
    <property type="project" value="UniProtKB-SubCell"/>
</dbReference>
<accession>A0A1H6IX04</accession>
<keyword evidence="3" id="KW-1133">Transmembrane helix</keyword>
<dbReference type="Proteomes" id="UP000183190">
    <property type="component" value="Unassembled WGS sequence"/>
</dbReference>
<protein>
    <submittedName>
        <fullName evidence="4">Biotin-lipoyl like</fullName>
    </submittedName>
</protein>
<dbReference type="PANTHER" id="PTHR32347">
    <property type="entry name" value="EFFLUX SYSTEM COMPONENT YKNX-RELATED"/>
    <property type="match status" value="1"/>
</dbReference>
<comment type="subcellular location">
    <subcellularLocation>
        <location evidence="1">Cell envelope</location>
    </subcellularLocation>
</comment>
<evidence type="ECO:0000256" key="1">
    <source>
        <dbReference type="ARBA" id="ARBA00004196"/>
    </source>
</evidence>
<keyword evidence="3" id="KW-0812">Transmembrane</keyword>
<reference evidence="4 5" key="1">
    <citation type="submission" date="2016-10" db="EMBL/GenBank/DDBJ databases">
        <authorList>
            <person name="de Groot N.N."/>
        </authorList>
    </citation>
    <scope>NUCLEOTIDE SEQUENCE [LARGE SCALE GENOMIC DNA]</scope>
    <source>
        <strain evidence="4 5">YAD2003</strain>
    </source>
</reference>
<keyword evidence="3" id="KW-0472">Membrane</keyword>
<gene>
    <name evidence="4" type="ORF">SAMN02910265_01110</name>
</gene>
<feature type="transmembrane region" description="Helical" evidence="3">
    <location>
        <begin position="12"/>
        <end position="31"/>
    </location>
</feature>
<dbReference type="RefSeq" id="WP_074715102.1">
    <property type="nucleotide sequence ID" value="NZ_FNWV01000003.1"/>
</dbReference>
<dbReference type="AlphaFoldDB" id="A0A1H6IX04"/>
<sequence length="465" mass="51604">MKEKIKQRAIKYFLIFLAAMLILTFASRMLYTERMPCVSCMSVSRKSISHEFEYSGTVEALKSQPVFIPEGLRVAELDVECGDRVIKNQTIMKLDMEYLHKKAAMLEKEIAEQLETASAYSNDGSTPVFTEAGLRTAEVYVKAGDSVSAGQKLLRIDSEHLSRRIADIENSLNADISTRDGYYENEDQHSADTITNSIEEKQRELDRYTEIYNNGCIVYSSAAGVVTGVLVRAGDVTSESAAVLINSDPTVCYGLAEKQERLEALRKLDETNGFIYSPSEGIITSKTVSLGELTSENAALIVSDMSGGIVFRTDVDEDSIEYISVGDKFKLKFRNGRIKKENCEVKRIYKAAEGGRYTVELAVESDDELKAGEIGVMKGSVLSEDTYDCIPLNAIEFGVSETRGEIFVAEESEGFFGKEYTAKKYSVNIRDKNNTDAGIYDLGIDPNSKIIISSSKKLYDGQKVR</sequence>
<keyword evidence="2" id="KW-0175">Coiled coil</keyword>
<dbReference type="Gene3D" id="1.10.287.470">
    <property type="entry name" value="Helix hairpin bin"/>
    <property type="match status" value="1"/>
</dbReference>
<name>A0A1H6IX04_RUMFL</name>
<evidence type="ECO:0000313" key="4">
    <source>
        <dbReference type="EMBL" id="SEH51082.1"/>
    </source>
</evidence>